<dbReference type="EMBL" id="LNQE01000830">
    <property type="protein sequence ID" value="KUG24713.1"/>
    <property type="molecule type" value="Genomic_DNA"/>
</dbReference>
<reference evidence="3" key="1">
    <citation type="journal article" date="2015" name="Proc. Natl. Acad. Sci. U.S.A.">
        <title>Networks of energetic and metabolic interactions define dynamics in microbial communities.</title>
        <authorList>
            <person name="Embree M."/>
            <person name="Liu J.K."/>
            <person name="Al-Bassam M.M."/>
            <person name="Zengler K."/>
        </authorList>
    </citation>
    <scope>NUCLEOTIDE SEQUENCE</scope>
</reference>
<keyword evidence="1" id="KW-0175">Coiled coil</keyword>
<feature type="coiled-coil region" evidence="1">
    <location>
        <begin position="132"/>
        <end position="166"/>
    </location>
</feature>
<proteinExistence type="predicted"/>
<dbReference type="Pfam" id="PF13274">
    <property type="entry name" value="SocA_Panacea"/>
    <property type="match status" value="1"/>
</dbReference>
<feature type="domain" description="Antitoxin SocA-like Panacea" evidence="2">
    <location>
        <begin position="200"/>
        <end position="308"/>
    </location>
</feature>
<name>A0A0W8FVA1_9ZZZZ</name>
<dbReference type="InterPro" id="IPR022452">
    <property type="entry name" value="MqsA"/>
</dbReference>
<evidence type="ECO:0000256" key="1">
    <source>
        <dbReference type="SAM" id="Coils"/>
    </source>
</evidence>
<evidence type="ECO:0000259" key="2">
    <source>
        <dbReference type="Pfam" id="PF13274"/>
    </source>
</evidence>
<dbReference type="AlphaFoldDB" id="A0A0W8FVA1"/>
<sequence>MNCPICNNEKVEIKTEVRNREFRNEAFKVFEQYFYCDNCKNDFTNTEQDEFAINQVYNQYREKYDIPFPEELTELKEKYGVSSAKMAEILGFGINQFRNYELGEIPNNSNSKTLKIIKEPKLFRVYVEQSKNSLKEKDYNKIISAIDKLEKEKQAISVLKVILKNNLTPSKFNGYKIFSFEKFCNMLLFFNENAFFQVRLNKFLFYADFYNYKRTGKSISGLPYAALQMGPVPDHYKALMDFAEKEDYIEYQYDVSVSIDTERIVKRNKMNYDLFDEKEIETMNRVSDLLRFKKTDEIKEMSHNEIGWIENYPNKSLISYLDYAPLLKEYY</sequence>
<gene>
    <name evidence="3" type="ORF">ASZ90_005477</name>
</gene>
<dbReference type="InterPro" id="IPR025272">
    <property type="entry name" value="SocA_Panacea"/>
</dbReference>
<dbReference type="Gene3D" id="1.10.260.40">
    <property type="entry name" value="lambda repressor-like DNA-binding domains"/>
    <property type="match status" value="1"/>
</dbReference>
<dbReference type="GO" id="GO:0003677">
    <property type="term" value="F:DNA binding"/>
    <property type="evidence" value="ECO:0007669"/>
    <property type="project" value="InterPro"/>
</dbReference>
<accession>A0A0W8FVA1</accession>
<protein>
    <submittedName>
        <fullName evidence="3">Prophage ps3 protein 01</fullName>
    </submittedName>
</protein>
<dbReference type="InterPro" id="IPR032758">
    <property type="entry name" value="MqsA/HigA-2"/>
</dbReference>
<organism evidence="3">
    <name type="scientific">hydrocarbon metagenome</name>
    <dbReference type="NCBI Taxonomy" id="938273"/>
    <lineage>
        <taxon>unclassified sequences</taxon>
        <taxon>metagenomes</taxon>
        <taxon>ecological metagenomes</taxon>
    </lineage>
</organism>
<evidence type="ECO:0000313" key="3">
    <source>
        <dbReference type="EMBL" id="KUG24713.1"/>
    </source>
</evidence>
<dbReference type="InterPro" id="IPR010982">
    <property type="entry name" value="Lambda_DNA-bd_dom_sf"/>
</dbReference>
<dbReference type="NCBIfam" id="TIGR03830">
    <property type="entry name" value="CxxCG_CxxCG_HTH"/>
    <property type="match status" value="1"/>
</dbReference>
<comment type="caution">
    <text evidence="3">The sequence shown here is derived from an EMBL/GenBank/DDBJ whole genome shotgun (WGS) entry which is preliminary data.</text>
</comment>
<dbReference type="Pfam" id="PF15731">
    <property type="entry name" value="MqsA_antitoxin"/>
    <property type="match status" value="1"/>
</dbReference>